<dbReference type="AlphaFoldDB" id="K1WPU3"/>
<comment type="caution">
    <text evidence="1">The sequence shown here is derived from an EMBL/GenBank/DDBJ whole genome shotgun (WGS) entry which is preliminary data.</text>
</comment>
<protein>
    <submittedName>
        <fullName evidence="1">Uncharacterized protein</fullName>
    </submittedName>
</protein>
<name>K1WPU3_TRIAC</name>
<keyword evidence="2" id="KW-1185">Reference proteome</keyword>
<accession>K1WPU3</accession>
<proteinExistence type="predicted"/>
<dbReference type="HOGENOM" id="CLU_1046571_0_0_1"/>
<gene>
    <name evidence="1" type="ORF">A1Q2_02538</name>
</gene>
<dbReference type="EMBL" id="AMBO01000268">
    <property type="protein sequence ID" value="EKD03089.1"/>
    <property type="molecule type" value="Genomic_DNA"/>
</dbReference>
<dbReference type="InParanoid" id="K1WPU3"/>
<dbReference type="Proteomes" id="UP000006757">
    <property type="component" value="Unassembled WGS sequence"/>
</dbReference>
<evidence type="ECO:0000313" key="1">
    <source>
        <dbReference type="EMBL" id="EKD03089.1"/>
    </source>
</evidence>
<sequence length="266" mass="29838">MAIGSTIPNFFRRFGRSRKAPPTPPPPPPPPEPVTIADRLLKLFIKHGETIEEEQRQRRAEALLQLRQQRTHSDALFASLDNLIAKVGDGVSDPDLAAAIYDFRETAEVLFTAAEEEVHEAHHQISQAKGTGDAVIMMLVAEKTGVSSEELIKCLGDAVKADDSYGACQRYMYLSRELMKERDSHREDSRTWAQQKRLLKTEMRRYRAEATVLSEMIDGDMSHVVAAVLDVKRLQEQAETVDSAELRCALTALVDSAARVKEQRKL</sequence>
<organism evidence="1 2">
    <name type="scientific">Trichosporon asahii var. asahii (strain CBS 8904)</name>
    <name type="common">Yeast</name>
    <dbReference type="NCBI Taxonomy" id="1220162"/>
    <lineage>
        <taxon>Eukaryota</taxon>
        <taxon>Fungi</taxon>
        <taxon>Dikarya</taxon>
        <taxon>Basidiomycota</taxon>
        <taxon>Agaricomycotina</taxon>
        <taxon>Tremellomycetes</taxon>
        <taxon>Trichosporonales</taxon>
        <taxon>Trichosporonaceae</taxon>
        <taxon>Trichosporon</taxon>
    </lineage>
</organism>
<evidence type="ECO:0000313" key="2">
    <source>
        <dbReference type="Proteomes" id="UP000006757"/>
    </source>
</evidence>
<reference evidence="1 2" key="1">
    <citation type="journal article" date="2012" name="Eukaryot. Cell">
        <title>Genome sequence of the Trichosporon asahii environmental strain CBS 8904.</title>
        <authorList>
            <person name="Yang R.Y."/>
            <person name="Li H.T."/>
            <person name="Zhu H."/>
            <person name="Zhou G.P."/>
            <person name="Wang M."/>
            <person name="Wang L."/>
        </authorList>
    </citation>
    <scope>NUCLEOTIDE SEQUENCE [LARGE SCALE GENOMIC DNA]</scope>
    <source>
        <strain evidence="1 2">CBS 8904</strain>
    </source>
</reference>